<dbReference type="SMART" id="SM00062">
    <property type="entry name" value="PBPb"/>
    <property type="match status" value="1"/>
</dbReference>
<proteinExistence type="inferred from homology"/>
<dbReference type="Pfam" id="PF00497">
    <property type="entry name" value="SBP_bac_3"/>
    <property type="match status" value="1"/>
</dbReference>
<evidence type="ECO:0000259" key="4">
    <source>
        <dbReference type="SMART" id="SM00062"/>
    </source>
</evidence>
<sequence>MRWILGLLLCLQCTVSCFAAERLVLAADVWCPYNCQANHRERPGYMIELAQRVFSEHGIEVQYVNLPWSRAKASVSEGLAQGLVGATLDDPDTRHLVFPDHAQGQMHNVFVGRKGENWRYQGLSSLRTVRIGAIQDYEYGPTLDNYMAIPNVPVHTVSGDRPLTRLIRMLQSRRIDVIVEDHSVFRYTASSLEFTDFELLGDIPGPTALTNLYIAFTPDPQGRRYAELLSNGVAALRARGELAEIMAKYELIDWMQPLTKSSNSHD</sequence>
<dbReference type="EMBL" id="JACHXZ010000001">
    <property type="protein sequence ID" value="MBB3167366.1"/>
    <property type="molecule type" value="Genomic_DNA"/>
</dbReference>
<dbReference type="Gene3D" id="3.40.190.10">
    <property type="entry name" value="Periplasmic binding protein-like II"/>
    <property type="match status" value="2"/>
</dbReference>
<dbReference type="InterPro" id="IPR001638">
    <property type="entry name" value="Solute-binding_3/MltF_N"/>
</dbReference>
<protein>
    <submittedName>
        <fullName evidence="5">Polar amino acid transport system substrate-binding protein</fullName>
    </submittedName>
</protein>
<evidence type="ECO:0000313" key="5">
    <source>
        <dbReference type="EMBL" id="MBB3167366.1"/>
    </source>
</evidence>
<dbReference type="RefSeq" id="WP_183908022.1">
    <property type="nucleotide sequence ID" value="NZ_JACHXZ010000001.1"/>
</dbReference>
<evidence type="ECO:0000256" key="3">
    <source>
        <dbReference type="SAM" id="SignalP"/>
    </source>
</evidence>
<feature type="chain" id="PRO_5032861981" evidence="3">
    <location>
        <begin position="20"/>
        <end position="266"/>
    </location>
</feature>
<evidence type="ECO:0000256" key="1">
    <source>
        <dbReference type="ARBA" id="ARBA00010333"/>
    </source>
</evidence>
<comment type="caution">
    <text evidence="5">The sequence shown here is derived from an EMBL/GenBank/DDBJ whole genome shotgun (WGS) entry which is preliminary data.</text>
</comment>
<dbReference type="PANTHER" id="PTHR35936">
    <property type="entry name" value="MEMBRANE-BOUND LYTIC MUREIN TRANSGLYCOSYLASE F"/>
    <property type="match status" value="1"/>
</dbReference>
<comment type="similarity">
    <text evidence="1">Belongs to the bacterial solute-binding protein 3 family.</text>
</comment>
<reference evidence="5 6" key="1">
    <citation type="submission" date="2020-08" db="EMBL/GenBank/DDBJ databases">
        <title>Genomic Encyclopedia of Type Strains, Phase III (KMG-III): the genomes of soil and plant-associated and newly described type strains.</title>
        <authorList>
            <person name="Whitman W."/>
        </authorList>
    </citation>
    <scope>NUCLEOTIDE SEQUENCE [LARGE SCALE GENOMIC DNA]</scope>
    <source>
        <strain evidence="5 6">CECT 8571</strain>
    </source>
</reference>
<name>A0A839UNP4_9GAMM</name>
<accession>A0A839UNP4</accession>
<feature type="domain" description="Solute-binding protein family 3/N-terminal" evidence="4">
    <location>
        <begin position="22"/>
        <end position="253"/>
    </location>
</feature>
<dbReference type="Proteomes" id="UP000559987">
    <property type="component" value="Unassembled WGS sequence"/>
</dbReference>
<keyword evidence="2 3" id="KW-0732">Signal</keyword>
<feature type="signal peptide" evidence="3">
    <location>
        <begin position="1"/>
        <end position="19"/>
    </location>
</feature>
<evidence type="ECO:0000256" key="2">
    <source>
        <dbReference type="ARBA" id="ARBA00022729"/>
    </source>
</evidence>
<dbReference type="PANTHER" id="PTHR35936:SF25">
    <property type="entry name" value="ABC TRANSPORTER SUBSTRATE-BINDING PROTEIN"/>
    <property type="match status" value="1"/>
</dbReference>
<dbReference type="AlphaFoldDB" id="A0A839UNP4"/>
<gene>
    <name evidence="5" type="ORF">FHS30_000542</name>
</gene>
<evidence type="ECO:0000313" key="6">
    <source>
        <dbReference type="Proteomes" id="UP000559987"/>
    </source>
</evidence>
<organism evidence="5 6">
    <name type="scientific">Simiduia aestuariiviva</name>
    <dbReference type="NCBI Taxonomy" id="1510459"/>
    <lineage>
        <taxon>Bacteria</taxon>
        <taxon>Pseudomonadati</taxon>
        <taxon>Pseudomonadota</taxon>
        <taxon>Gammaproteobacteria</taxon>
        <taxon>Cellvibrionales</taxon>
        <taxon>Cellvibrionaceae</taxon>
        <taxon>Simiduia</taxon>
    </lineage>
</organism>
<keyword evidence="6" id="KW-1185">Reference proteome</keyword>
<dbReference type="SUPFAM" id="SSF53850">
    <property type="entry name" value="Periplasmic binding protein-like II"/>
    <property type="match status" value="1"/>
</dbReference>